<sequence>MASIENDLKNLCLDFIDVLHSLEKPGDITKEEYEQYSKPKIAFLKKYIKSLYI</sequence>
<keyword evidence="2" id="KW-1185">Reference proteome</keyword>
<dbReference type="AlphaFoldDB" id="A0A9Q4ABJ1"/>
<dbReference type="RefSeq" id="WP_226808040.1">
    <property type="nucleotide sequence ID" value="NZ_JAJBNW010000025.1"/>
</dbReference>
<reference evidence="1" key="1">
    <citation type="submission" date="2022-01" db="EMBL/GenBank/DDBJ databases">
        <title>Collection of gut derived symbiotic bacterial strains cultured from healthy donors.</title>
        <authorList>
            <person name="Lin H."/>
            <person name="Kohout C."/>
            <person name="Waligurski E."/>
            <person name="Pamer E.G."/>
        </authorList>
    </citation>
    <scope>NUCLEOTIDE SEQUENCE</scope>
    <source>
        <strain evidence="1">MSK.14.39</strain>
    </source>
</reference>
<protein>
    <submittedName>
        <fullName evidence="1">Uncharacterized protein</fullName>
    </submittedName>
</protein>
<name>A0A9Q4ABJ1_9FIRM</name>
<evidence type="ECO:0000313" key="1">
    <source>
        <dbReference type="EMBL" id="MCG4564581.1"/>
    </source>
</evidence>
<proteinExistence type="predicted"/>
<dbReference type="Proteomes" id="UP001108123">
    <property type="component" value="Unassembled WGS sequence"/>
</dbReference>
<comment type="caution">
    <text evidence="1">The sequence shown here is derived from an EMBL/GenBank/DDBJ whole genome shotgun (WGS) entry which is preliminary data.</text>
</comment>
<evidence type="ECO:0000313" key="2">
    <source>
        <dbReference type="Proteomes" id="UP001108123"/>
    </source>
</evidence>
<dbReference type="EMBL" id="JAKNID010000008">
    <property type="protein sequence ID" value="MCG4564581.1"/>
    <property type="molecule type" value="Genomic_DNA"/>
</dbReference>
<gene>
    <name evidence="1" type="ORF">L0P62_03875</name>
</gene>
<organism evidence="1 2">
    <name type="scientific">Anaerosalibacter bizertensis</name>
    <dbReference type="NCBI Taxonomy" id="932217"/>
    <lineage>
        <taxon>Bacteria</taxon>
        <taxon>Bacillati</taxon>
        <taxon>Bacillota</taxon>
        <taxon>Tissierellia</taxon>
        <taxon>Tissierellales</taxon>
        <taxon>Sporanaerobacteraceae</taxon>
        <taxon>Anaerosalibacter</taxon>
    </lineage>
</organism>
<accession>A0A9Q4ABJ1</accession>